<feature type="transmembrane region" description="Helical" evidence="1">
    <location>
        <begin position="96"/>
        <end position="118"/>
    </location>
</feature>
<dbReference type="Proteomes" id="UP000663608">
    <property type="component" value="Chromosome"/>
</dbReference>
<feature type="transmembrane region" description="Helical" evidence="1">
    <location>
        <begin position="221"/>
        <end position="240"/>
    </location>
</feature>
<feature type="transmembrane region" description="Helical" evidence="1">
    <location>
        <begin position="130"/>
        <end position="146"/>
    </location>
</feature>
<organism evidence="2 3">
    <name type="scientific">Lactococcus taiwanensis</name>
    <dbReference type="NCBI Taxonomy" id="1151742"/>
    <lineage>
        <taxon>Bacteria</taxon>
        <taxon>Bacillati</taxon>
        <taxon>Bacillota</taxon>
        <taxon>Bacilli</taxon>
        <taxon>Lactobacillales</taxon>
        <taxon>Streptococcaceae</taxon>
        <taxon>Lactococcus</taxon>
    </lineage>
</organism>
<feature type="transmembrane region" description="Helical" evidence="1">
    <location>
        <begin position="423"/>
        <end position="445"/>
    </location>
</feature>
<keyword evidence="3" id="KW-1185">Reference proteome</keyword>
<dbReference type="KEGG" id="lti:JW886_08390"/>
<feature type="transmembrane region" description="Helical" evidence="1">
    <location>
        <begin position="199"/>
        <end position="215"/>
    </location>
</feature>
<feature type="transmembrane region" description="Helical" evidence="1">
    <location>
        <begin position="320"/>
        <end position="344"/>
    </location>
</feature>
<feature type="transmembrane region" description="Helical" evidence="1">
    <location>
        <begin position="288"/>
        <end position="308"/>
    </location>
</feature>
<reference evidence="2 3" key="1">
    <citation type="submission" date="2021-02" db="EMBL/GenBank/DDBJ databases">
        <title>Complete genome sequence of Lactococcus lactis strain K_LL004.</title>
        <authorList>
            <person name="Kim H.B."/>
        </authorList>
    </citation>
    <scope>NUCLEOTIDE SEQUENCE [LARGE SCALE GENOMIC DNA]</scope>
    <source>
        <strain evidence="2 3">K_LL004</strain>
    </source>
</reference>
<keyword evidence="1" id="KW-1133">Transmembrane helix</keyword>
<feature type="transmembrane region" description="Helical" evidence="1">
    <location>
        <begin position="260"/>
        <end position="282"/>
    </location>
</feature>
<evidence type="ECO:0000313" key="2">
    <source>
        <dbReference type="EMBL" id="QSE76470.1"/>
    </source>
</evidence>
<gene>
    <name evidence="2" type="ORF">JW886_08390</name>
</gene>
<keyword evidence="1" id="KW-0812">Transmembrane</keyword>
<protein>
    <submittedName>
        <fullName evidence="2">Uncharacterized protein</fullName>
    </submittedName>
</protein>
<feature type="transmembrane region" description="Helical" evidence="1">
    <location>
        <begin position="71"/>
        <end position="90"/>
    </location>
</feature>
<name>A0AA45QR71_9LACT</name>
<accession>A0AA45QR71</accession>
<dbReference type="RefSeq" id="WP_205272084.1">
    <property type="nucleotide sequence ID" value="NZ_CP070381.1"/>
</dbReference>
<dbReference type="EMBL" id="CP070872">
    <property type="protein sequence ID" value="QSE76470.1"/>
    <property type="molecule type" value="Genomic_DNA"/>
</dbReference>
<evidence type="ECO:0000313" key="3">
    <source>
        <dbReference type="Proteomes" id="UP000663608"/>
    </source>
</evidence>
<sequence length="451" mass="50863">MKVKLHQIAYEFGKSTLLVLSNTVIMVPFLLFLGLSDGRTETSVLPFALYYACRILGVFLIRAIKNTISSLELLVAALSVGLLGSILALFGPLLPILYLFSGILIGLSASWLPSANVTLNHFQPNKEKKVYYPVVLVGLLALFWGLSLSGNAGVWLSFGVYTVFYIIALLYAREATLRQILINRTMPKESSVLFSKREFWIFTGLCLLLIVLRSGRLLDSALSINIALIGFCIFFLLLIYKTGKEYRNYQVPLPLNILTFLNGAVGNFLFLFGSLYVVNIFGKGSETLLLYVPYALGMVIALGSFGKLSKMVSKNFEHYILIGLFIGFIAMLFPAALSVGFFLLSYTHFLLNRWLNNQYFLENHIPEDQRILLKNTTQKKGSLIHQFFLVILMFIITEKQTTSQSLFLQLMNPQSAHLSASTIFHLMSEISIIGFLILIVSYFYLKYRKHH</sequence>
<dbReference type="AlphaFoldDB" id="A0AA45QR71"/>
<feature type="transmembrane region" description="Helical" evidence="1">
    <location>
        <begin position="12"/>
        <end position="35"/>
    </location>
</feature>
<keyword evidence="1" id="KW-0472">Membrane</keyword>
<feature type="transmembrane region" description="Helical" evidence="1">
    <location>
        <begin position="47"/>
        <end position="64"/>
    </location>
</feature>
<evidence type="ECO:0000256" key="1">
    <source>
        <dbReference type="SAM" id="Phobius"/>
    </source>
</evidence>
<feature type="transmembrane region" description="Helical" evidence="1">
    <location>
        <begin position="152"/>
        <end position="172"/>
    </location>
</feature>
<proteinExistence type="predicted"/>